<dbReference type="EMBL" id="LXQA011208096">
    <property type="protein sequence ID" value="MCI89017.1"/>
    <property type="molecule type" value="Genomic_DNA"/>
</dbReference>
<sequence>MPLVSSTSARGGPLFGHEYQSLRGPTTLLWSFGRFPLLGQGDPILAGRGAVAFLARLLKP</sequence>
<name>A0A392VMA2_9FABA</name>
<dbReference type="AlphaFoldDB" id="A0A392VMA2"/>
<accession>A0A392VMA2</accession>
<comment type="caution">
    <text evidence="1">The sequence shown here is derived from an EMBL/GenBank/DDBJ whole genome shotgun (WGS) entry which is preliminary data.</text>
</comment>
<proteinExistence type="predicted"/>
<keyword evidence="2" id="KW-1185">Reference proteome</keyword>
<reference evidence="1 2" key="1">
    <citation type="journal article" date="2018" name="Front. Plant Sci.">
        <title>Red Clover (Trifolium pratense) and Zigzag Clover (T. medium) - A Picture of Genomic Similarities and Differences.</title>
        <authorList>
            <person name="Dluhosova J."/>
            <person name="Istvanek J."/>
            <person name="Nedelnik J."/>
            <person name="Repkova J."/>
        </authorList>
    </citation>
    <scope>NUCLEOTIDE SEQUENCE [LARGE SCALE GENOMIC DNA]</scope>
    <source>
        <strain evidence="2">cv. 10/8</strain>
        <tissue evidence="1">Leaf</tissue>
    </source>
</reference>
<feature type="non-terminal residue" evidence="1">
    <location>
        <position position="60"/>
    </location>
</feature>
<dbReference type="Proteomes" id="UP000265520">
    <property type="component" value="Unassembled WGS sequence"/>
</dbReference>
<evidence type="ECO:0000313" key="2">
    <source>
        <dbReference type="Proteomes" id="UP000265520"/>
    </source>
</evidence>
<protein>
    <submittedName>
        <fullName evidence="1">Uncharacterized protein</fullName>
    </submittedName>
</protein>
<evidence type="ECO:0000313" key="1">
    <source>
        <dbReference type="EMBL" id="MCI89017.1"/>
    </source>
</evidence>
<organism evidence="1 2">
    <name type="scientific">Trifolium medium</name>
    <dbReference type="NCBI Taxonomy" id="97028"/>
    <lineage>
        <taxon>Eukaryota</taxon>
        <taxon>Viridiplantae</taxon>
        <taxon>Streptophyta</taxon>
        <taxon>Embryophyta</taxon>
        <taxon>Tracheophyta</taxon>
        <taxon>Spermatophyta</taxon>
        <taxon>Magnoliopsida</taxon>
        <taxon>eudicotyledons</taxon>
        <taxon>Gunneridae</taxon>
        <taxon>Pentapetalae</taxon>
        <taxon>rosids</taxon>
        <taxon>fabids</taxon>
        <taxon>Fabales</taxon>
        <taxon>Fabaceae</taxon>
        <taxon>Papilionoideae</taxon>
        <taxon>50 kb inversion clade</taxon>
        <taxon>NPAAA clade</taxon>
        <taxon>Hologalegina</taxon>
        <taxon>IRL clade</taxon>
        <taxon>Trifolieae</taxon>
        <taxon>Trifolium</taxon>
    </lineage>
</organism>